<feature type="region of interest" description="Disordered" evidence="1">
    <location>
        <begin position="266"/>
        <end position="317"/>
    </location>
</feature>
<protein>
    <submittedName>
        <fullName evidence="4">Protein Shroom</fullName>
    </submittedName>
</protein>
<dbReference type="OrthoDB" id="6272243at2759"/>
<accession>A0A0R3VTU1</accession>
<feature type="compositionally biased region" description="Low complexity" evidence="1">
    <location>
        <begin position="109"/>
        <end position="121"/>
    </location>
</feature>
<dbReference type="AlphaFoldDB" id="A0A0R3VTU1"/>
<dbReference type="EMBL" id="UYRS01000098">
    <property type="protein sequence ID" value="VDK21511.1"/>
    <property type="molecule type" value="Genomic_DNA"/>
</dbReference>
<feature type="compositionally biased region" description="Basic residues" evidence="1">
    <location>
        <begin position="287"/>
        <end position="297"/>
    </location>
</feature>
<sequence>MLGELIVLGGGSSLLPLDPARAIAPPPPNRPLPPIPTAEEEAAAAALQYRRLSTTTTTVTATISNSTTKASQSRRVVPRMGTRSHPRGSHPLTSAVCDVNEQVTASRLSPSSPSSSSSSSSGCDDATIESRQRSSDYMKITSQPCLINLEAGYQDSDDGYTSLNALDSLKVPHRHHHRCCQQPPWNQNQTKKISKIQESKRPHSIASSITSSSSFDDESTLVCINDKDPDLPLDGMYRLKVKSTTSTTAAIQFHGNKRLVRKYRMKRQEGAEAPPKTVSLDREQKKYLHHQRDRPKRGGGGGGCLNDGDNEEEAAEDKEGCIFASKHSETIPSSERLTTSLKAYPPERTSVATMEGLVFLRMSEVLTVLHHVGGERCLPLPVFTRHF</sequence>
<evidence type="ECO:0000256" key="1">
    <source>
        <dbReference type="SAM" id="MobiDB-lite"/>
    </source>
</evidence>
<keyword evidence="3" id="KW-1185">Reference proteome</keyword>
<dbReference type="WBParaSite" id="TASK_0000068001-mRNA-1">
    <property type="protein sequence ID" value="TASK_0000068001-mRNA-1"/>
    <property type="gene ID" value="TASK_0000068001"/>
</dbReference>
<feature type="compositionally biased region" description="Low complexity" evidence="1">
    <location>
        <begin position="58"/>
        <end position="68"/>
    </location>
</feature>
<reference evidence="2 3" key="2">
    <citation type="submission" date="2018-11" db="EMBL/GenBank/DDBJ databases">
        <authorList>
            <consortium name="Pathogen Informatics"/>
        </authorList>
    </citation>
    <scope>NUCLEOTIDE SEQUENCE [LARGE SCALE GENOMIC DNA]</scope>
</reference>
<organism evidence="4">
    <name type="scientific">Taenia asiatica</name>
    <name type="common">Asian tapeworm</name>
    <dbReference type="NCBI Taxonomy" id="60517"/>
    <lineage>
        <taxon>Eukaryota</taxon>
        <taxon>Metazoa</taxon>
        <taxon>Spiralia</taxon>
        <taxon>Lophotrochozoa</taxon>
        <taxon>Platyhelminthes</taxon>
        <taxon>Cestoda</taxon>
        <taxon>Eucestoda</taxon>
        <taxon>Cyclophyllidea</taxon>
        <taxon>Taeniidae</taxon>
        <taxon>Taenia</taxon>
    </lineage>
</organism>
<dbReference type="Proteomes" id="UP000282613">
    <property type="component" value="Unassembled WGS sequence"/>
</dbReference>
<evidence type="ECO:0000313" key="3">
    <source>
        <dbReference type="Proteomes" id="UP000282613"/>
    </source>
</evidence>
<proteinExistence type="predicted"/>
<name>A0A0R3VTU1_TAEAS</name>
<feature type="region of interest" description="Disordered" evidence="1">
    <location>
        <begin position="58"/>
        <end position="135"/>
    </location>
</feature>
<gene>
    <name evidence="2" type="ORF">TASK_LOCUS681</name>
</gene>
<evidence type="ECO:0000313" key="2">
    <source>
        <dbReference type="EMBL" id="VDK21511.1"/>
    </source>
</evidence>
<reference evidence="4" key="1">
    <citation type="submission" date="2017-02" db="UniProtKB">
        <authorList>
            <consortium name="WormBaseParasite"/>
        </authorList>
    </citation>
    <scope>IDENTIFICATION</scope>
</reference>
<evidence type="ECO:0000313" key="4">
    <source>
        <dbReference type="WBParaSite" id="TASK_0000068001-mRNA-1"/>
    </source>
</evidence>